<organism evidence="2 3">
    <name type="scientific">Zostera marina</name>
    <name type="common">Eelgrass</name>
    <dbReference type="NCBI Taxonomy" id="29655"/>
    <lineage>
        <taxon>Eukaryota</taxon>
        <taxon>Viridiplantae</taxon>
        <taxon>Streptophyta</taxon>
        <taxon>Embryophyta</taxon>
        <taxon>Tracheophyta</taxon>
        <taxon>Spermatophyta</taxon>
        <taxon>Magnoliopsida</taxon>
        <taxon>Liliopsida</taxon>
        <taxon>Zosteraceae</taxon>
        <taxon>Zostera</taxon>
    </lineage>
</organism>
<feature type="region of interest" description="Disordered" evidence="1">
    <location>
        <begin position="1"/>
        <end position="161"/>
    </location>
</feature>
<name>A0A0K9PGH2_ZOSMR</name>
<dbReference type="STRING" id="29655.A0A0K9PGH2"/>
<comment type="caution">
    <text evidence="2">The sequence shown here is derived from an EMBL/GenBank/DDBJ whole genome shotgun (WGS) entry which is preliminary data.</text>
</comment>
<evidence type="ECO:0000256" key="1">
    <source>
        <dbReference type="SAM" id="MobiDB-lite"/>
    </source>
</evidence>
<protein>
    <submittedName>
        <fullName evidence="2">Uncharacterized protein</fullName>
    </submittedName>
</protein>
<dbReference type="OMA" id="RINAFHE"/>
<evidence type="ECO:0000313" key="3">
    <source>
        <dbReference type="Proteomes" id="UP000036987"/>
    </source>
</evidence>
<reference evidence="3" key="1">
    <citation type="journal article" date="2016" name="Nature">
        <title>The genome of the seagrass Zostera marina reveals angiosperm adaptation to the sea.</title>
        <authorList>
            <person name="Olsen J.L."/>
            <person name="Rouze P."/>
            <person name="Verhelst B."/>
            <person name="Lin Y.-C."/>
            <person name="Bayer T."/>
            <person name="Collen J."/>
            <person name="Dattolo E."/>
            <person name="De Paoli E."/>
            <person name="Dittami S."/>
            <person name="Maumus F."/>
            <person name="Michel G."/>
            <person name="Kersting A."/>
            <person name="Lauritano C."/>
            <person name="Lohaus R."/>
            <person name="Toepel M."/>
            <person name="Tonon T."/>
            <person name="Vanneste K."/>
            <person name="Amirebrahimi M."/>
            <person name="Brakel J."/>
            <person name="Bostroem C."/>
            <person name="Chovatia M."/>
            <person name="Grimwood J."/>
            <person name="Jenkins J.W."/>
            <person name="Jueterbock A."/>
            <person name="Mraz A."/>
            <person name="Stam W.T."/>
            <person name="Tice H."/>
            <person name="Bornberg-Bauer E."/>
            <person name="Green P.J."/>
            <person name="Pearson G.A."/>
            <person name="Procaccini G."/>
            <person name="Duarte C.M."/>
            <person name="Schmutz J."/>
            <person name="Reusch T.B.H."/>
            <person name="Van de Peer Y."/>
        </authorList>
    </citation>
    <scope>NUCLEOTIDE SEQUENCE [LARGE SCALE GENOMIC DNA]</scope>
    <source>
        <strain evidence="3">cv. Finnish</strain>
    </source>
</reference>
<feature type="compositionally biased region" description="Polar residues" evidence="1">
    <location>
        <begin position="93"/>
        <end position="113"/>
    </location>
</feature>
<dbReference type="OrthoDB" id="1935372at2759"/>
<accession>A0A0K9PGH2</accession>
<keyword evidence="3" id="KW-1185">Reference proteome</keyword>
<feature type="compositionally biased region" description="Low complexity" evidence="1">
    <location>
        <begin position="51"/>
        <end position="64"/>
    </location>
</feature>
<dbReference type="AlphaFoldDB" id="A0A0K9PGH2"/>
<dbReference type="Proteomes" id="UP000036987">
    <property type="component" value="Unassembled WGS sequence"/>
</dbReference>
<gene>
    <name evidence="2" type="ORF">ZOSMA_24G01020</name>
</gene>
<sequence>MALVDYASSSGEEESRDGGVSEAETVEEQEVGMNTIHGPHPSSLPPPSLPPNHSSSSSFSLSHPNRTNSAPSMPTHVPFQSAPYSALPDASLLFSSPGINHSSRFSEATNTNSSRKRDSNGTAHQFLQNKAPRVSRVGILRSRNMADRSTSLVPPQLRGRSNVATEDISKLFVHRRSGNP</sequence>
<proteinExistence type="predicted"/>
<evidence type="ECO:0000313" key="2">
    <source>
        <dbReference type="EMBL" id="KMZ68079.1"/>
    </source>
</evidence>
<dbReference type="EMBL" id="LFYR01000864">
    <property type="protein sequence ID" value="KMZ68079.1"/>
    <property type="molecule type" value="Genomic_DNA"/>
</dbReference>